<dbReference type="RefSeq" id="WP_377716221.1">
    <property type="nucleotide sequence ID" value="NZ_JBHTJM010000009.1"/>
</dbReference>
<accession>A0ABW3I484</accession>
<dbReference type="EMBL" id="JBHTJM010000009">
    <property type="protein sequence ID" value="MFD0964681.1"/>
    <property type="molecule type" value="Genomic_DNA"/>
</dbReference>
<dbReference type="InterPro" id="IPR026444">
    <property type="entry name" value="Secre_tail"/>
</dbReference>
<sequence length="255" mass="28514">MKKELLFIFVLLIFYNSKAQTPIFNPSMTIVEYNVLNSPSGEEVDKIIDGDINTKLLDFDETDGTGFTVDLGGTSRIATSIEITTANDAEGRDPQDFEVLGSNDGTNFTSIASGVIPCISTRFFKRTLTFTNSTSYSYYRINFSDNECNNVEGIIQVAEVQLIEPNLNISENYLSDNNLKIHPNPSRGNFKINYSGNEKLLSARVYNLTGKFIKNIDMSNFSEQQNIYLKNVTSGVYFIHITSSNSTVIKKIVIL</sequence>
<dbReference type="Gene3D" id="2.60.120.260">
    <property type="entry name" value="Galactose-binding domain-like"/>
    <property type="match status" value="1"/>
</dbReference>
<comment type="caution">
    <text evidence="5">The sequence shown here is derived from an EMBL/GenBank/DDBJ whole genome shotgun (WGS) entry which is preliminary data.</text>
</comment>
<feature type="chain" id="PRO_5045261021" evidence="2">
    <location>
        <begin position="20"/>
        <end position="255"/>
    </location>
</feature>
<dbReference type="SUPFAM" id="SSF49785">
    <property type="entry name" value="Galactose-binding domain-like"/>
    <property type="match status" value="1"/>
</dbReference>
<gene>
    <name evidence="5" type="ORF">ACFQ1O_11760</name>
</gene>
<evidence type="ECO:0000256" key="2">
    <source>
        <dbReference type="SAM" id="SignalP"/>
    </source>
</evidence>
<evidence type="ECO:0000313" key="6">
    <source>
        <dbReference type="Proteomes" id="UP001596997"/>
    </source>
</evidence>
<feature type="signal peptide" evidence="2">
    <location>
        <begin position="1"/>
        <end position="19"/>
    </location>
</feature>
<evidence type="ECO:0000259" key="3">
    <source>
        <dbReference type="Pfam" id="PF00754"/>
    </source>
</evidence>
<evidence type="ECO:0000259" key="4">
    <source>
        <dbReference type="Pfam" id="PF18962"/>
    </source>
</evidence>
<dbReference type="InterPro" id="IPR000421">
    <property type="entry name" value="FA58C"/>
</dbReference>
<name>A0ABW3I484_9FLAO</name>
<evidence type="ECO:0000256" key="1">
    <source>
        <dbReference type="ARBA" id="ARBA00022729"/>
    </source>
</evidence>
<dbReference type="InterPro" id="IPR008979">
    <property type="entry name" value="Galactose-bd-like_sf"/>
</dbReference>
<protein>
    <submittedName>
        <fullName evidence="5">T9SS type A sorting domain-containing protein</fullName>
    </submittedName>
</protein>
<dbReference type="Proteomes" id="UP001596997">
    <property type="component" value="Unassembled WGS sequence"/>
</dbReference>
<dbReference type="Pfam" id="PF18962">
    <property type="entry name" value="Por_Secre_tail"/>
    <property type="match status" value="1"/>
</dbReference>
<feature type="domain" description="Secretion system C-terminal sorting" evidence="4">
    <location>
        <begin position="181"/>
        <end position="254"/>
    </location>
</feature>
<proteinExistence type="predicted"/>
<organism evidence="5 6">
    <name type="scientific">Pseudofulvibacter geojedonensis</name>
    <dbReference type="NCBI Taxonomy" id="1123758"/>
    <lineage>
        <taxon>Bacteria</taxon>
        <taxon>Pseudomonadati</taxon>
        <taxon>Bacteroidota</taxon>
        <taxon>Flavobacteriia</taxon>
        <taxon>Flavobacteriales</taxon>
        <taxon>Flavobacteriaceae</taxon>
        <taxon>Pseudofulvibacter</taxon>
    </lineage>
</organism>
<reference evidence="6" key="1">
    <citation type="journal article" date="2019" name="Int. J. Syst. Evol. Microbiol.">
        <title>The Global Catalogue of Microorganisms (GCM) 10K type strain sequencing project: providing services to taxonomists for standard genome sequencing and annotation.</title>
        <authorList>
            <consortium name="The Broad Institute Genomics Platform"/>
            <consortium name="The Broad Institute Genome Sequencing Center for Infectious Disease"/>
            <person name="Wu L."/>
            <person name="Ma J."/>
        </authorList>
    </citation>
    <scope>NUCLEOTIDE SEQUENCE [LARGE SCALE GENOMIC DNA]</scope>
    <source>
        <strain evidence="6">CCUG 62114</strain>
    </source>
</reference>
<keyword evidence="1 2" id="KW-0732">Signal</keyword>
<keyword evidence="6" id="KW-1185">Reference proteome</keyword>
<dbReference type="Pfam" id="PF00754">
    <property type="entry name" value="F5_F8_type_C"/>
    <property type="match status" value="1"/>
</dbReference>
<feature type="domain" description="F5/8 type C" evidence="3">
    <location>
        <begin position="40"/>
        <end position="150"/>
    </location>
</feature>
<dbReference type="NCBIfam" id="TIGR04183">
    <property type="entry name" value="Por_Secre_tail"/>
    <property type="match status" value="1"/>
</dbReference>
<evidence type="ECO:0000313" key="5">
    <source>
        <dbReference type="EMBL" id="MFD0964681.1"/>
    </source>
</evidence>